<reference evidence="2 3" key="1">
    <citation type="submission" date="2019-08" db="EMBL/GenBank/DDBJ databases">
        <title>Genomes of Subsaximicrobium wynnwilliamsii strains.</title>
        <authorList>
            <person name="Bowman J.P."/>
        </authorList>
    </citation>
    <scope>NUCLEOTIDE SEQUENCE [LARGE SCALE GENOMIC DNA]</scope>
    <source>
        <strain evidence="2 3">2-80-2</strain>
    </source>
</reference>
<dbReference type="InterPro" id="IPR011042">
    <property type="entry name" value="6-blade_b-propeller_TolB-like"/>
</dbReference>
<sequence>MNHYFTTLVFTILGFVSQAQPDTDVYLFDMSFEKDSLMLSNLKNISDQSGYDNQPSFLDDSHVLFTATRNGQTDICSYNLDDATKIWLTNTESSEYSPLKIPFQNAISAVRLEKDGTQYLVRYPISKDEPPTVLIDDIVIGYHLWLNRHILISSIIKDENLSLTVSDFRFTKHKDLIDNVGRSLSKIPSEKDENNFSFIDKNTKSWQVMSFDLEKLKAKVLFEMLPEVEDLVWLNEDLVLAGKGATLYLHNLRKRSDWQPVASLEHLGLSNITRLAISPNGKKLAIVAEKIQDIDKKTPELIVLQQLEAYNNRDIEAFLNCYSDDVRLYNFPKELISEGKEALREQFGNMFESITDLHAEIENRTIIGNTVIDKEKVRANGKTHEAVAIYEIENGLITRVTFLE</sequence>
<dbReference type="GO" id="GO:0016853">
    <property type="term" value="F:isomerase activity"/>
    <property type="evidence" value="ECO:0007669"/>
    <property type="project" value="UniProtKB-KW"/>
</dbReference>
<keyword evidence="3" id="KW-1185">Reference proteome</keyword>
<dbReference type="EMBL" id="VORO01000003">
    <property type="protein sequence ID" value="TXD90487.1"/>
    <property type="molecule type" value="Genomic_DNA"/>
</dbReference>
<dbReference type="RefSeq" id="WP_147085233.1">
    <property type="nucleotide sequence ID" value="NZ_VORM01000002.1"/>
</dbReference>
<feature type="domain" description="SnoaL-like" evidence="1">
    <location>
        <begin position="305"/>
        <end position="400"/>
    </location>
</feature>
<gene>
    <name evidence="2" type="ORF">ESY86_03735</name>
</gene>
<organism evidence="2 3">
    <name type="scientific">Subsaximicrobium wynnwilliamsii</name>
    <dbReference type="NCBI Taxonomy" id="291179"/>
    <lineage>
        <taxon>Bacteria</taxon>
        <taxon>Pseudomonadati</taxon>
        <taxon>Bacteroidota</taxon>
        <taxon>Flavobacteriia</taxon>
        <taxon>Flavobacteriales</taxon>
        <taxon>Flavobacteriaceae</taxon>
        <taxon>Subsaximicrobium</taxon>
    </lineage>
</organism>
<comment type="caution">
    <text evidence="2">The sequence shown here is derived from an EMBL/GenBank/DDBJ whole genome shotgun (WGS) entry which is preliminary data.</text>
</comment>
<accession>A0A5C6ZM70</accession>
<dbReference type="SUPFAM" id="SSF54427">
    <property type="entry name" value="NTF2-like"/>
    <property type="match status" value="1"/>
</dbReference>
<dbReference type="Proteomes" id="UP000321578">
    <property type="component" value="Unassembled WGS sequence"/>
</dbReference>
<dbReference type="Gene3D" id="3.10.450.50">
    <property type="match status" value="1"/>
</dbReference>
<dbReference type="Pfam" id="PF12680">
    <property type="entry name" value="SnoaL_2"/>
    <property type="match status" value="1"/>
</dbReference>
<dbReference type="OrthoDB" id="9797498at2"/>
<dbReference type="SUPFAM" id="SSF69322">
    <property type="entry name" value="Tricorn protease domain 2"/>
    <property type="match status" value="1"/>
</dbReference>
<evidence type="ECO:0000313" key="3">
    <source>
        <dbReference type="Proteomes" id="UP000321578"/>
    </source>
</evidence>
<name>A0A5C6ZM70_9FLAO</name>
<protein>
    <submittedName>
        <fullName evidence="2">Steroid delta-isomerase</fullName>
    </submittedName>
</protein>
<evidence type="ECO:0000313" key="2">
    <source>
        <dbReference type="EMBL" id="TXD90487.1"/>
    </source>
</evidence>
<dbReference type="InterPro" id="IPR037401">
    <property type="entry name" value="SnoaL-like"/>
</dbReference>
<proteinExistence type="predicted"/>
<evidence type="ECO:0000259" key="1">
    <source>
        <dbReference type="Pfam" id="PF12680"/>
    </source>
</evidence>
<dbReference type="Gene3D" id="2.120.10.30">
    <property type="entry name" value="TolB, C-terminal domain"/>
    <property type="match status" value="1"/>
</dbReference>
<keyword evidence="2" id="KW-0413">Isomerase</keyword>
<dbReference type="InterPro" id="IPR032710">
    <property type="entry name" value="NTF2-like_dom_sf"/>
</dbReference>
<dbReference type="AlphaFoldDB" id="A0A5C6ZM70"/>